<evidence type="ECO:0000259" key="2">
    <source>
        <dbReference type="PROSITE" id="PS50076"/>
    </source>
</evidence>
<dbReference type="PROSITE" id="PS50076">
    <property type="entry name" value="DNAJ_2"/>
    <property type="match status" value="1"/>
</dbReference>
<keyword evidence="4" id="KW-1185">Reference proteome</keyword>
<dbReference type="Pfam" id="PF00226">
    <property type="entry name" value="DnaJ"/>
    <property type="match status" value="1"/>
</dbReference>
<dbReference type="GO" id="GO:0016671">
    <property type="term" value="F:oxidoreductase activity, acting on a sulfur group of donors, disulfide as acceptor"/>
    <property type="evidence" value="ECO:0007669"/>
    <property type="project" value="TreeGrafter"/>
</dbReference>
<evidence type="ECO:0000313" key="4">
    <source>
        <dbReference type="Proteomes" id="UP001431783"/>
    </source>
</evidence>
<dbReference type="GO" id="GO:0005788">
    <property type="term" value="C:endoplasmic reticulum lumen"/>
    <property type="evidence" value="ECO:0007669"/>
    <property type="project" value="TreeGrafter"/>
</dbReference>
<keyword evidence="1" id="KW-0812">Transmembrane</keyword>
<sequence length="166" mass="19344">MNRYNLSTLRFSNQVLFISLITIFWCFVNVFGNEPDFYDLLAISRNANNQEIRKAFKKMALKMHPDKNVVSIFSIAFIPIIAVDDPAAHEKFLKITRAYEILKQPETRKHYDVHGDTGSDLNANNHYQSYSYYRDEFGIYDDDPIIITLSASDYEVNILDDSQAWE</sequence>
<feature type="domain" description="J" evidence="2">
    <location>
        <begin position="36"/>
        <end position="115"/>
    </location>
</feature>
<evidence type="ECO:0000256" key="1">
    <source>
        <dbReference type="SAM" id="Phobius"/>
    </source>
</evidence>
<protein>
    <recommendedName>
        <fullName evidence="2">J domain-containing protein</fullName>
    </recommendedName>
</protein>
<dbReference type="PRINTS" id="PR00625">
    <property type="entry name" value="JDOMAIN"/>
</dbReference>
<reference evidence="3 4" key="1">
    <citation type="submission" date="2023-03" db="EMBL/GenBank/DDBJ databases">
        <title>Genome insight into feeding habits of ladybird beetles.</title>
        <authorList>
            <person name="Li H.-S."/>
            <person name="Huang Y.-H."/>
            <person name="Pang H."/>
        </authorList>
    </citation>
    <scope>NUCLEOTIDE SEQUENCE [LARGE SCALE GENOMIC DNA]</scope>
    <source>
        <strain evidence="3">SYSU_2023b</strain>
        <tissue evidence="3">Whole body</tissue>
    </source>
</reference>
<proteinExistence type="predicted"/>
<feature type="transmembrane region" description="Helical" evidence="1">
    <location>
        <begin position="12"/>
        <end position="31"/>
    </location>
</feature>
<dbReference type="InterPro" id="IPR036869">
    <property type="entry name" value="J_dom_sf"/>
</dbReference>
<evidence type="ECO:0000313" key="3">
    <source>
        <dbReference type="EMBL" id="KAK9881021.1"/>
    </source>
</evidence>
<dbReference type="GO" id="GO:0036498">
    <property type="term" value="P:IRE1-mediated unfolded protein response"/>
    <property type="evidence" value="ECO:0007669"/>
    <property type="project" value="TreeGrafter"/>
</dbReference>
<dbReference type="EMBL" id="JARQZJ010000067">
    <property type="protein sequence ID" value="KAK9881021.1"/>
    <property type="molecule type" value="Genomic_DNA"/>
</dbReference>
<dbReference type="PANTHER" id="PTHR44340:SF1">
    <property type="entry name" value="DNAJ HOMOLOG SUBFAMILY C MEMBER 10"/>
    <property type="match status" value="1"/>
</dbReference>
<dbReference type="PANTHER" id="PTHR44340">
    <property type="entry name" value="DNAJ HOMOLOG SUBFAMILY C MEMBER 10"/>
    <property type="match status" value="1"/>
</dbReference>
<keyword evidence="1" id="KW-1133">Transmembrane helix</keyword>
<dbReference type="GO" id="GO:0015035">
    <property type="term" value="F:protein-disulfide reductase activity"/>
    <property type="evidence" value="ECO:0007669"/>
    <property type="project" value="TreeGrafter"/>
</dbReference>
<keyword evidence="1" id="KW-0472">Membrane</keyword>
<accession>A0AAW1UBL3</accession>
<dbReference type="SMART" id="SM00271">
    <property type="entry name" value="DnaJ"/>
    <property type="match status" value="1"/>
</dbReference>
<organism evidence="3 4">
    <name type="scientific">Henosepilachna vigintioctopunctata</name>
    <dbReference type="NCBI Taxonomy" id="420089"/>
    <lineage>
        <taxon>Eukaryota</taxon>
        <taxon>Metazoa</taxon>
        <taxon>Ecdysozoa</taxon>
        <taxon>Arthropoda</taxon>
        <taxon>Hexapoda</taxon>
        <taxon>Insecta</taxon>
        <taxon>Pterygota</taxon>
        <taxon>Neoptera</taxon>
        <taxon>Endopterygota</taxon>
        <taxon>Coleoptera</taxon>
        <taxon>Polyphaga</taxon>
        <taxon>Cucujiformia</taxon>
        <taxon>Coccinelloidea</taxon>
        <taxon>Coccinellidae</taxon>
        <taxon>Epilachninae</taxon>
        <taxon>Epilachnini</taxon>
        <taxon>Henosepilachna</taxon>
    </lineage>
</organism>
<dbReference type="SUPFAM" id="SSF46565">
    <property type="entry name" value="Chaperone J-domain"/>
    <property type="match status" value="1"/>
</dbReference>
<comment type="caution">
    <text evidence="3">The sequence shown here is derived from an EMBL/GenBank/DDBJ whole genome shotgun (WGS) entry which is preliminary data.</text>
</comment>
<gene>
    <name evidence="3" type="ORF">WA026_014364</name>
</gene>
<dbReference type="Gene3D" id="1.10.287.110">
    <property type="entry name" value="DnaJ domain"/>
    <property type="match status" value="1"/>
</dbReference>
<dbReference type="CDD" id="cd06257">
    <property type="entry name" value="DnaJ"/>
    <property type="match status" value="1"/>
</dbReference>
<name>A0AAW1UBL3_9CUCU</name>
<dbReference type="GO" id="GO:0051787">
    <property type="term" value="F:misfolded protein binding"/>
    <property type="evidence" value="ECO:0007669"/>
    <property type="project" value="TreeGrafter"/>
</dbReference>
<dbReference type="AlphaFoldDB" id="A0AAW1UBL3"/>
<dbReference type="InterPro" id="IPR001623">
    <property type="entry name" value="DnaJ_domain"/>
</dbReference>
<dbReference type="Proteomes" id="UP001431783">
    <property type="component" value="Unassembled WGS sequence"/>
</dbReference>
<dbReference type="InterPro" id="IPR052460">
    <property type="entry name" value="ER_disulfide_reductase"/>
</dbReference>